<evidence type="ECO:0000313" key="2">
    <source>
        <dbReference type="EMBL" id="BAO80243.1"/>
    </source>
</evidence>
<dbReference type="KEGG" id="cbaa:SRAA_0389"/>
<dbReference type="GO" id="GO:0015628">
    <property type="term" value="P:protein secretion by the type II secretion system"/>
    <property type="evidence" value="ECO:0007669"/>
    <property type="project" value="InterPro"/>
</dbReference>
<keyword evidence="1" id="KW-0472">Membrane</keyword>
<dbReference type="STRING" id="1458425.SRAA_0389"/>
<dbReference type="InterPro" id="IPR007690">
    <property type="entry name" value="T2SS_GspM"/>
</dbReference>
<feature type="transmembrane region" description="Helical" evidence="1">
    <location>
        <begin position="21"/>
        <end position="39"/>
    </location>
</feature>
<keyword evidence="2" id="KW-0808">Transferase</keyword>
<reference evidence="2 3" key="1">
    <citation type="journal article" date="2014" name="Nat. Commun.">
        <title>Physiological and genomic features of highly alkaliphilic hydrogen-utilizing Betaproteobacteria from a continental serpentinizing site.</title>
        <authorList>
            <person name="Suzuki S."/>
            <person name="Kuenen J.G."/>
            <person name="Schipper K."/>
            <person name="van der Velde S."/>
            <person name="Ishii S."/>
            <person name="Wu A."/>
            <person name="Sorokin D.Y."/>
            <person name="Tenney A."/>
            <person name="Meng X.Y."/>
            <person name="Morrill P.L."/>
            <person name="Kamagata Y."/>
            <person name="Muyzer G."/>
            <person name="Nealson K.H."/>
        </authorList>
    </citation>
    <scope>NUCLEOTIDE SEQUENCE [LARGE SCALE GENOMIC DNA]</scope>
    <source>
        <strain evidence="2 3">A1</strain>
    </source>
</reference>
<protein>
    <submittedName>
        <fullName evidence="2">Asp-tRNAAsn/Glu-tRNAGln amidotransferase A subunit and related amidase</fullName>
    </submittedName>
</protein>
<dbReference type="HOGENOM" id="CLU_118900_0_0_4"/>
<dbReference type="AlphaFoldDB" id="A0A060NL74"/>
<dbReference type="OrthoDB" id="8687363at2"/>
<dbReference type="Pfam" id="PF04612">
    <property type="entry name" value="T2SSM"/>
    <property type="match status" value="1"/>
</dbReference>
<evidence type="ECO:0000313" key="3">
    <source>
        <dbReference type="Proteomes" id="UP000067461"/>
    </source>
</evidence>
<proteinExistence type="predicted"/>
<name>A0A060NL74_9BURK</name>
<sequence>MKAALAVLQARWRALAQRERRAAILGAAVLLAFVLWQWAIHPALRTLQQAPEQRAAALAQWQQMQALAAQAQALQQAPPGAAPSRQATLQALQALSLSHLGPQASISAQPDALAVAFSQASPQALADWLQAVRLNTRLLPLRADLQRADAAPATPAGASPAAQWSGTVWFGGAGLAAP</sequence>
<evidence type="ECO:0000256" key="1">
    <source>
        <dbReference type="SAM" id="Phobius"/>
    </source>
</evidence>
<keyword evidence="1" id="KW-0812">Transmembrane</keyword>
<dbReference type="EMBL" id="AP014568">
    <property type="protein sequence ID" value="BAO80243.1"/>
    <property type="molecule type" value="Genomic_DNA"/>
</dbReference>
<accession>A0A060NL74</accession>
<keyword evidence="1" id="KW-1133">Transmembrane helix</keyword>
<gene>
    <name evidence="2" type="ORF">SRAA_0389</name>
</gene>
<organism evidence="2 3">
    <name type="scientific">Serpentinimonas raichei</name>
    <dbReference type="NCBI Taxonomy" id="1458425"/>
    <lineage>
        <taxon>Bacteria</taxon>
        <taxon>Pseudomonadati</taxon>
        <taxon>Pseudomonadota</taxon>
        <taxon>Betaproteobacteria</taxon>
        <taxon>Burkholderiales</taxon>
        <taxon>Comamonadaceae</taxon>
        <taxon>Serpentinimonas</taxon>
    </lineage>
</organism>
<dbReference type="RefSeq" id="WP_045530669.1">
    <property type="nucleotide sequence ID" value="NZ_AP014568.1"/>
</dbReference>
<keyword evidence="3" id="KW-1185">Reference proteome</keyword>
<dbReference type="GO" id="GO:0015627">
    <property type="term" value="C:type II protein secretion system complex"/>
    <property type="evidence" value="ECO:0007669"/>
    <property type="project" value="InterPro"/>
</dbReference>
<dbReference type="GO" id="GO:0016740">
    <property type="term" value="F:transferase activity"/>
    <property type="evidence" value="ECO:0007669"/>
    <property type="project" value="UniProtKB-KW"/>
</dbReference>
<dbReference type="Proteomes" id="UP000067461">
    <property type="component" value="Chromosome"/>
</dbReference>